<gene>
    <name evidence="1" type="ORF">PHPALM_18870</name>
</gene>
<dbReference type="OrthoDB" id="128754at2759"/>
<organism evidence="1 2">
    <name type="scientific">Phytophthora palmivora</name>
    <dbReference type="NCBI Taxonomy" id="4796"/>
    <lineage>
        <taxon>Eukaryota</taxon>
        <taxon>Sar</taxon>
        <taxon>Stramenopiles</taxon>
        <taxon>Oomycota</taxon>
        <taxon>Peronosporomycetes</taxon>
        <taxon>Peronosporales</taxon>
        <taxon>Peronosporaceae</taxon>
        <taxon>Phytophthora</taxon>
    </lineage>
</organism>
<dbReference type="Proteomes" id="UP000237271">
    <property type="component" value="Unassembled WGS sequence"/>
</dbReference>
<sequence>MASKPPVPLVAVTLVFGCRPRFDGIDHVINTVSAYADSSVEVPLNKACKYGSVTLLDRIWNSTVDLEPNGWGLWSVRTLLRTYRLYGKFQFTLSLLAAIKINNVEVVRWLFEHFPDYGVRRKVVIFEPMAQPFTVKKKQKRMENGMKKKKIGKEEDGYGGEGSMLLRLGWQDMQTSSDGCMRRVIARIEVIIVLLTRH</sequence>
<evidence type="ECO:0000313" key="1">
    <source>
        <dbReference type="EMBL" id="POM65418.1"/>
    </source>
</evidence>
<name>A0A2P4XIP0_9STRA</name>
<comment type="caution">
    <text evidence="1">The sequence shown here is derived from an EMBL/GenBank/DDBJ whole genome shotgun (WGS) entry which is preliminary data.</text>
</comment>
<evidence type="ECO:0000313" key="2">
    <source>
        <dbReference type="Proteomes" id="UP000237271"/>
    </source>
</evidence>
<dbReference type="EMBL" id="NCKW01010222">
    <property type="protein sequence ID" value="POM65418.1"/>
    <property type="molecule type" value="Genomic_DNA"/>
</dbReference>
<protein>
    <submittedName>
        <fullName evidence="1">Uncharacterized protein</fullName>
    </submittedName>
</protein>
<dbReference type="SUPFAM" id="SSF140860">
    <property type="entry name" value="Pseudo ankyrin repeat-like"/>
    <property type="match status" value="1"/>
</dbReference>
<reference evidence="1 2" key="1">
    <citation type="journal article" date="2017" name="Genome Biol. Evol.">
        <title>Phytophthora megakarya and P. palmivora, closely related causal agents of cacao black pod rot, underwent increases in genome sizes and gene numbers by different mechanisms.</title>
        <authorList>
            <person name="Ali S.S."/>
            <person name="Shao J."/>
            <person name="Lary D.J."/>
            <person name="Kronmiller B."/>
            <person name="Shen D."/>
            <person name="Strem M.D."/>
            <person name="Amoako-Attah I."/>
            <person name="Akrofi A.Y."/>
            <person name="Begoude B.A."/>
            <person name="Ten Hoopen G.M."/>
            <person name="Coulibaly K."/>
            <person name="Kebe B.I."/>
            <person name="Melnick R.L."/>
            <person name="Guiltinan M.J."/>
            <person name="Tyler B.M."/>
            <person name="Meinhardt L.W."/>
            <person name="Bailey B.A."/>
        </authorList>
    </citation>
    <scope>NUCLEOTIDE SEQUENCE [LARGE SCALE GENOMIC DNA]</scope>
    <source>
        <strain evidence="2">sbr112.9</strain>
    </source>
</reference>
<proteinExistence type="predicted"/>
<keyword evidence="2" id="KW-1185">Reference proteome</keyword>
<dbReference type="AlphaFoldDB" id="A0A2P4XIP0"/>
<accession>A0A2P4XIP0</accession>
<dbReference type="PROSITE" id="PS51257">
    <property type="entry name" value="PROKAR_LIPOPROTEIN"/>
    <property type="match status" value="1"/>
</dbReference>